<dbReference type="PaxDb" id="30732-ENSOMEP00000035016"/>
<feature type="transmembrane region" description="Helical" evidence="12">
    <location>
        <begin position="197"/>
        <end position="220"/>
    </location>
</feature>
<feature type="transmembrane region" description="Helical" evidence="12">
    <location>
        <begin position="277"/>
        <end position="298"/>
    </location>
</feature>
<feature type="region of interest" description="Disordered" evidence="11">
    <location>
        <begin position="507"/>
        <end position="531"/>
    </location>
</feature>
<dbReference type="InterPro" id="IPR036445">
    <property type="entry name" value="GPCR_2_extracell_dom_sf"/>
</dbReference>
<dbReference type="Gene3D" id="4.10.1240.10">
    <property type="entry name" value="GPCR, family 2, extracellular hormone receptor domain"/>
    <property type="match status" value="1"/>
</dbReference>
<feature type="transmembrane region" description="Helical" evidence="12">
    <location>
        <begin position="355"/>
        <end position="378"/>
    </location>
</feature>
<dbReference type="GO" id="GO:0007188">
    <property type="term" value="P:adenylate cyclase-modulating G protein-coupled receptor signaling pathway"/>
    <property type="evidence" value="ECO:0007669"/>
    <property type="project" value="TreeGrafter"/>
</dbReference>
<dbReference type="PANTHER" id="PTHR45620:SF18">
    <property type="entry name" value="PARATHYROID HORMONE_PARATHYROID HORMONE-RELATED PEPTIDE RECEPTOR"/>
    <property type="match status" value="1"/>
</dbReference>
<evidence type="ECO:0000256" key="7">
    <source>
        <dbReference type="ARBA" id="ARBA00023136"/>
    </source>
</evidence>
<feature type="domain" description="G-protein coupled receptors family 2 profile 1" evidence="13">
    <location>
        <begin position="29"/>
        <end position="146"/>
    </location>
</feature>
<keyword evidence="8" id="KW-0675">Receptor</keyword>
<keyword evidence="3" id="KW-1003">Cell membrane</keyword>
<reference evidence="15" key="1">
    <citation type="submission" date="2025-08" db="UniProtKB">
        <authorList>
            <consortium name="Ensembl"/>
        </authorList>
    </citation>
    <scope>IDENTIFICATION</scope>
</reference>
<comment type="subcellular location">
    <subcellularLocation>
        <location evidence="1">Cell membrane</location>
        <topology evidence="1">Multi-pass membrane protein</topology>
    </subcellularLocation>
</comment>
<evidence type="ECO:0000256" key="2">
    <source>
        <dbReference type="ARBA" id="ARBA00005314"/>
    </source>
</evidence>
<feature type="transmembrane region" description="Helical" evidence="12">
    <location>
        <begin position="310"/>
        <end position="334"/>
    </location>
</feature>
<evidence type="ECO:0000313" key="15">
    <source>
        <dbReference type="Ensembl" id="ENSOMEP00000035016.1"/>
    </source>
</evidence>
<evidence type="ECO:0000259" key="14">
    <source>
        <dbReference type="PROSITE" id="PS50261"/>
    </source>
</evidence>
<evidence type="ECO:0000256" key="10">
    <source>
        <dbReference type="ARBA" id="ARBA00023224"/>
    </source>
</evidence>
<keyword evidence="9" id="KW-0325">Glycoprotein</keyword>
<keyword evidence="6" id="KW-0297">G-protein coupled receptor</keyword>
<evidence type="ECO:0000259" key="13">
    <source>
        <dbReference type="PROSITE" id="PS50227"/>
    </source>
</evidence>
<dbReference type="GeneTree" id="ENSGT00940000164841"/>
<dbReference type="PROSITE" id="PS50227">
    <property type="entry name" value="G_PROTEIN_RECEP_F2_3"/>
    <property type="match status" value="1"/>
</dbReference>
<evidence type="ECO:0000256" key="11">
    <source>
        <dbReference type="SAM" id="MobiDB-lite"/>
    </source>
</evidence>
<feature type="domain" description="G-protein coupled receptors family 2 profile 2" evidence="14">
    <location>
        <begin position="160"/>
        <end position="412"/>
    </location>
</feature>
<evidence type="ECO:0000256" key="1">
    <source>
        <dbReference type="ARBA" id="ARBA00004651"/>
    </source>
</evidence>
<evidence type="ECO:0000313" key="16">
    <source>
        <dbReference type="Proteomes" id="UP000261560"/>
    </source>
</evidence>
<dbReference type="SMART" id="SM00008">
    <property type="entry name" value="HormR"/>
    <property type="match status" value="1"/>
</dbReference>
<dbReference type="InterPro" id="IPR001879">
    <property type="entry name" value="GPCR_2_extracellular_dom"/>
</dbReference>
<dbReference type="Pfam" id="PF00002">
    <property type="entry name" value="7tm_2"/>
    <property type="match status" value="1"/>
</dbReference>
<dbReference type="InterPro" id="IPR050332">
    <property type="entry name" value="GPCR_2"/>
</dbReference>
<dbReference type="STRING" id="30732.ENSOMEP00000035016"/>
<dbReference type="OMA" id="FSSFICR"/>
<dbReference type="InterPro" id="IPR000832">
    <property type="entry name" value="GPCR_2_secretin-like"/>
</dbReference>
<evidence type="ECO:0000256" key="9">
    <source>
        <dbReference type="ARBA" id="ARBA00023180"/>
    </source>
</evidence>
<evidence type="ECO:0000256" key="8">
    <source>
        <dbReference type="ARBA" id="ARBA00023170"/>
    </source>
</evidence>
<keyword evidence="16" id="KW-1185">Reference proteome</keyword>
<dbReference type="PROSITE" id="PS00649">
    <property type="entry name" value="G_PROTEIN_RECEP_F2_1"/>
    <property type="match status" value="1"/>
</dbReference>
<feature type="transmembrane region" description="Helical" evidence="12">
    <location>
        <begin position="162"/>
        <end position="185"/>
    </location>
</feature>
<dbReference type="SUPFAM" id="SSF111418">
    <property type="entry name" value="Hormone receptor domain"/>
    <property type="match status" value="1"/>
</dbReference>
<dbReference type="GO" id="GO:0017046">
    <property type="term" value="F:peptide hormone binding"/>
    <property type="evidence" value="ECO:0007669"/>
    <property type="project" value="TreeGrafter"/>
</dbReference>
<dbReference type="Pfam" id="PF02793">
    <property type="entry name" value="HRM"/>
    <property type="match status" value="1"/>
</dbReference>
<name>A0A3B3DYM1_ORYME</name>
<organism evidence="15 16">
    <name type="scientific">Oryzias melastigma</name>
    <name type="common">Marine medaka</name>
    <dbReference type="NCBI Taxonomy" id="30732"/>
    <lineage>
        <taxon>Eukaryota</taxon>
        <taxon>Metazoa</taxon>
        <taxon>Chordata</taxon>
        <taxon>Craniata</taxon>
        <taxon>Vertebrata</taxon>
        <taxon>Euteleostomi</taxon>
        <taxon>Actinopterygii</taxon>
        <taxon>Neopterygii</taxon>
        <taxon>Teleostei</taxon>
        <taxon>Neoteleostei</taxon>
        <taxon>Acanthomorphata</taxon>
        <taxon>Ovalentaria</taxon>
        <taxon>Atherinomorphae</taxon>
        <taxon>Beloniformes</taxon>
        <taxon>Adrianichthyidae</taxon>
        <taxon>Oryziinae</taxon>
        <taxon>Oryzias</taxon>
    </lineage>
</organism>
<proteinExistence type="inferred from homology"/>
<dbReference type="GO" id="GO:0007166">
    <property type="term" value="P:cell surface receptor signaling pathway"/>
    <property type="evidence" value="ECO:0007669"/>
    <property type="project" value="InterPro"/>
</dbReference>
<keyword evidence="10" id="KW-0807">Transducer</keyword>
<feature type="transmembrane region" description="Helical" evidence="12">
    <location>
        <begin position="240"/>
        <end position="257"/>
    </location>
</feature>
<accession>A0A3B3DYM1</accession>
<evidence type="ECO:0000256" key="6">
    <source>
        <dbReference type="ARBA" id="ARBA00023040"/>
    </source>
</evidence>
<dbReference type="InterPro" id="IPR017981">
    <property type="entry name" value="GPCR_2-like_7TM"/>
</dbReference>
<dbReference type="AlphaFoldDB" id="A0A3B3DYM1"/>
<dbReference type="Gene3D" id="1.20.1070.10">
    <property type="entry name" value="Rhodopsin 7-helix transmembrane proteins"/>
    <property type="match status" value="1"/>
</dbReference>
<keyword evidence="7 12" id="KW-0472">Membrane</keyword>
<dbReference type="PANTHER" id="PTHR45620">
    <property type="entry name" value="PDF RECEPTOR-LIKE PROTEIN-RELATED"/>
    <property type="match status" value="1"/>
</dbReference>
<dbReference type="PRINTS" id="PR00249">
    <property type="entry name" value="GPCRSECRETIN"/>
</dbReference>
<comment type="similarity">
    <text evidence="2">Belongs to the G-protein coupled receptor 2 family.</text>
</comment>
<dbReference type="GO" id="GO:0005886">
    <property type="term" value="C:plasma membrane"/>
    <property type="evidence" value="ECO:0007669"/>
    <property type="project" value="UniProtKB-SubCell"/>
</dbReference>
<keyword evidence="5 12" id="KW-1133">Transmembrane helix</keyword>
<dbReference type="GO" id="GO:0008528">
    <property type="term" value="F:G protein-coupled peptide receptor activity"/>
    <property type="evidence" value="ECO:0007669"/>
    <property type="project" value="TreeGrafter"/>
</dbReference>
<dbReference type="Proteomes" id="UP000261560">
    <property type="component" value="Unplaced"/>
</dbReference>
<evidence type="ECO:0000256" key="5">
    <source>
        <dbReference type="ARBA" id="ARBA00022989"/>
    </source>
</evidence>
<protein>
    <submittedName>
        <fullName evidence="15">Parathyroid hormone 3 receptor</fullName>
    </submittedName>
</protein>
<keyword evidence="4 12" id="KW-0812">Transmembrane</keyword>
<evidence type="ECO:0000256" key="4">
    <source>
        <dbReference type="ARBA" id="ARBA00022692"/>
    </source>
</evidence>
<dbReference type="InterPro" id="IPR017983">
    <property type="entry name" value="GPCR_2_secretin-like_CS"/>
</dbReference>
<dbReference type="Ensembl" id="ENSOMET00000029573.1">
    <property type="protein sequence ID" value="ENSOMEP00000035016.1"/>
    <property type="gene ID" value="ENSOMEG00000022022.1"/>
</dbReference>
<feature type="compositionally biased region" description="Basic and acidic residues" evidence="11">
    <location>
        <begin position="507"/>
        <end position="516"/>
    </location>
</feature>
<dbReference type="PROSITE" id="PS50261">
    <property type="entry name" value="G_PROTEIN_RECEP_F2_4"/>
    <property type="match status" value="1"/>
</dbReference>
<evidence type="ECO:0000256" key="12">
    <source>
        <dbReference type="SAM" id="Phobius"/>
    </source>
</evidence>
<evidence type="ECO:0000256" key="3">
    <source>
        <dbReference type="ARBA" id="ARBA00022475"/>
    </source>
</evidence>
<reference evidence="15" key="2">
    <citation type="submission" date="2025-09" db="UniProtKB">
        <authorList>
            <consortium name="Ensembl"/>
        </authorList>
    </citation>
    <scope>IDENTIFICATION</scope>
</reference>
<sequence length="531" mass="60592">MKGLHLQIDSDDVITRDEQIYVLTGVQARCERSIQTASVKGLFCVCFYLNLLTKNIFMTFSAYVESDRKLVQYPAGYGDCAPEWDGIICWPRSRAGQLVSVPCPEYIYDFNHRGRAYRQCDVTGNWELVTSNNHTWANYTECTRYLTSNHRSLEEVFKRLHLMYTVGYSISLSSLLVAVSILCYFKRLHCTRNYIHIHLFTSFICRAVSIFVKDSVLYSITDDSRAEFPAERSYMAGCKAAVTFFLYFLATNHYWILAEGLYLHSLIFMALLSDKNYLWVLTIMGWGEYSCCFCVYLGQCWDISAGNLKWIYQVPILAGIFVNFLLFINIIRVLASKLWETNTGKLNPRQQYRKLLKSTLVLMPLFGVHYIVFMAIPYTEVNGLLWQVQMHYEMFFNSSQMIILFQVQAEVKKAWLRRSLTLDLKQKARITSSGGGSCYYGGMVSHATTHSVCLPAANPRAFAGDGSVVRPARHASVTALHPHYVQPGNPQERRGSAVFARNVIRGNDECKSHGSDDPDVSSSLKEIETPM</sequence>